<dbReference type="PANTHER" id="PTHR46268">
    <property type="entry name" value="STRESS RESPONSE PROTEIN NHAX"/>
    <property type="match status" value="1"/>
</dbReference>
<reference evidence="4 5" key="1">
    <citation type="submission" date="2019-12" db="EMBL/GenBank/DDBJ databases">
        <title>Devosia maris sp. nov., isolated from the deep seawater.</title>
        <authorList>
            <person name="Liu Y."/>
        </authorList>
    </citation>
    <scope>NUCLEOTIDE SEQUENCE [LARGE SCALE GENOMIC DNA]</scope>
    <source>
        <strain evidence="4 5">L53-10-65</strain>
    </source>
</reference>
<dbReference type="AlphaFoldDB" id="A0A7X3FRG8"/>
<dbReference type="PIRSF" id="PIRSF006276">
    <property type="entry name" value="UspA"/>
    <property type="match status" value="1"/>
</dbReference>
<gene>
    <name evidence="4" type="ORF">GO014_10475</name>
</gene>
<dbReference type="Proteomes" id="UP000438106">
    <property type="component" value="Unassembled WGS sequence"/>
</dbReference>
<dbReference type="InterPro" id="IPR006016">
    <property type="entry name" value="UspA"/>
</dbReference>
<comment type="subcellular location">
    <subcellularLocation>
        <location evidence="2">Cytoplasm</location>
    </subcellularLocation>
</comment>
<organism evidence="4 5">
    <name type="scientific">Devosia marina</name>
    <dbReference type="NCBI Taxonomy" id="2683198"/>
    <lineage>
        <taxon>Bacteria</taxon>
        <taxon>Pseudomonadati</taxon>
        <taxon>Pseudomonadota</taxon>
        <taxon>Alphaproteobacteria</taxon>
        <taxon>Hyphomicrobiales</taxon>
        <taxon>Devosiaceae</taxon>
        <taxon>Devosia</taxon>
    </lineage>
</organism>
<evidence type="ECO:0000313" key="4">
    <source>
        <dbReference type="EMBL" id="MVS99447.1"/>
    </source>
</evidence>
<dbReference type="EMBL" id="WQRF01000002">
    <property type="protein sequence ID" value="MVS99447.1"/>
    <property type="molecule type" value="Genomic_DNA"/>
</dbReference>
<sequence>MYKNLLIATDGSELGDKALDAALDLARQNGASLIILTATDPVATGIGSGGFGTIDAGPILARLEEAYATEAADLLAAARHKAQEAGIAAETLHLPRHRPADGILETVSEKGCDLIVMGSHGRRGLNRLLLGSQAAEVLARAAVPVLIVK</sequence>
<name>A0A7X3FRG8_9HYPH</name>
<keyword evidence="2" id="KW-0963">Cytoplasm</keyword>
<dbReference type="GO" id="GO:0005737">
    <property type="term" value="C:cytoplasm"/>
    <property type="evidence" value="ECO:0007669"/>
    <property type="project" value="UniProtKB-SubCell"/>
</dbReference>
<evidence type="ECO:0000256" key="1">
    <source>
        <dbReference type="ARBA" id="ARBA00008791"/>
    </source>
</evidence>
<dbReference type="CDD" id="cd00293">
    <property type="entry name" value="USP-like"/>
    <property type="match status" value="1"/>
</dbReference>
<comment type="caution">
    <text evidence="4">The sequence shown here is derived from an EMBL/GenBank/DDBJ whole genome shotgun (WGS) entry which is preliminary data.</text>
</comment>
<evidence type="ECO:0000259" key="3">
    <source>
        <dbReference type="Pfam" id="PF00582"/>
    </source>
</evidence>
<comment type="similarity">
    <text evidence="1 2">Belongs to the universal stress protein A family.</text>
</comment>
<protein>
    <recommendedName>
        <fullName evidence="2">Universal stress protein</fullName>
    </recommendedName>
</protein>
<dbReference type="PANTHER" id="PTHR46268:SF15">
    <property type="entry name" value="UNIVERSAL STRESS PROTEIN HP_0031"/>
    <property type="match status" value="1"/>
</dbReference>
<dbReference type="PRINTS" id="PR01438">
    <property type="entry name" value="UNVRSLSTRESS"/>
</dbReference>
<evidence type="ECO:0000256" key="2">
    <source>
        <dbReference type="PIRNR" id="PIRNR006276"/>
    </source>
</evidence>
<evidence type="ECO:0000313" key="5">
    <source>
        <dbReference type="Proteomes" id="UP000438106"/>
    </source>
</evidence>
<dbReference type="InterPro" id="IPR014729">
    <property type="entry name" value="Rossmann-like_a/b/a_fold"/>
</dbReference>
<accession>A0A7X3FRG8</accession>
<dbReference type="SUPFAM" id="SSF52402">
    <property type="entry name" value="Adenine nucleotide alpha hydrolases-like"/>
    <property type="match status" value="1"/>
</dbReference>
<keyword evidence="5" id="KW-1185">Reference proteome</keyword>
<dbReference type="InterPro" id="IPR006015">
    <property type="entry name" value="Universal_stress_UspA"/>
</dbReference>
<dbReference type="Gene3D" id="3.40.50.620">
    <property type="entry name" value="HUPs"/>
    <property type="match status" value="1"/>
</dbReference>
<feature type="domain" description="UspA" evidence="3">
    <location>
        <begin position="1"/>
        <end position="149"/>
    </location>
</feature>
<dbReference type="RefSeq" id="WP_157290267.1">
    <property type="nucleotide sequence ID" value="NZ_WQRF01000002.1"/>
</dbReference>
<dbReference type="Pfam" id="PF00582">
    <property type="entry name" value="Usp"/>
    <property type="match status" value="1"/>
</dbReference>
<proteinExistence type="inferred from homology"/>